<keyword evidence="1 2" id="KW-0443">Lipid metabolism</keyword>
<dbReference type="Gene3D" id="3.40.1090.10">
    <property type="entry name" value="Cytosolic phospholipase A2 catalytic domain"/>
    <property type="match status" value="2"/>
</dbReference>
<dbReference type="AlphaFoldDB" id="A0A1N7IKX9"/>
<evidence type="ECO:0000256" key="2">
    <source>
        <dbReference type="PROSITE-ProRule" id="PRU01161"/>
    </source>
</evidence>
<dbReference type="PROSITE" id="PS51635">
    <property type="entry name" value="PNPLA"/>
    <property type="match status" value="1"/>
</dbReference>
<dbReference type="InterPro" id="IPR016035">
    <property type="entry name" value="Acyl_Trfase/lysoPLipase"/>
</dbReference>
<evidence type="ECO:0000259" key="3">
    <source>
        <dbReference type="PROSITE" id="PS51635"/>
    </source>
</evidence>
<dbReference type="InterPro" id="IPR052580">
    <property type="entry name" value="Lipid_Hydrolase"/>
</dbReference>
<feature type="short sequence motif" description="GXSXG" evidence="2">
    <location>
        <begin position="39"/>
        <end position="43"/>
    </location>
</feature>
<keyword evidence="5" id="KW-1185">Reference proteome</keyword>
<organism evidence="4 5">
    <name type="scientific">Kroppenstedtia eburnea</name>
    <dbReference type="NCBI Taxonomy" id="714067"/>
    <lineage>
        <taxon>Bacteria</taxon>
        <taxon>Bacillati</taxon>
        <taxon>Bacillota</taxon>
        <taxon>Bacilli</taxon>
        <taxon>Bacillales</taxon>
        <taxon>Thermoactinomycetaceae</taxon>
        <taxon>Kroppenstedtia</taxon>
    </lineage>
</organism>
<dbReference type="Proteomes" id="UP000186795">
    <property type="component" value="Unassembled WGS sequence"/>
</dbReference>
<dbReference type="GO" id="GO:0016042">
    <property type="term" value="P:lipid catabolic process"/>
    <property type="evidence" value="ECO:0007669"/>
    <property type="project" value="UniProtKB-UniRule"/>
</dbReference>
<feature type="active site" description="Nucleophile" evidence="2">
    <location>
        <position position="41"/>
    </location>
</feature>
<protein>
    <submittedName>
        <fullName evidence="4">NTE family protein</fullName>
    </submittedName>
</protein>
<evidence type="ECO:0000313" key="4">
    <source>
        <dbReference type="EMBL" id="SIS37753.1"/>
    </source>
</evidence>
<proteinExistence type="predicted"/>
<reference evidence="5" key="1">
    <citation type="submission" date="2017-01" db="EMBL/GenBank/DDBJ databases">
        <authorList>
            <person name="Varghese N."/>
            <person name="Submissions S."/>
        </authorList>
    </citation>
    <scope>NUCLEOTIDE SEQUENCE [LARGE SCALE GENOMIC DNA]</scope>
    <source>
        <strain evidence="5">DSM 45196</strain>
    </source>
</reference>
<evidence type="ECO:0000313" key="5">
    <source>
        <dbReference type="Proteomes" id="UP000186795"/>
    </source>
</evidence>
<dbReference type="PANTHER" id="PTHR46394:SF1">
    <property type="entry name" value="PNPLA DOMAIN-CONTAINING PROTEIN"/>
    <property type="match status" value="1"/>
</dbReference>
<feature type="short sequence motif" description="DGA/G" evidence="2">
    <location>
        <begin position="188"/>
        <end position="190"/>
    </location>
</feature>
<dbReference type="RefSeq" id="WP_234992479.1">
    <property type="nucleotide sequence ID" value="NZ_CP048103.1"/>
</dbReference>
<sequence>MIRIFADAVLEGGGVKAFGLVGALSVAEEKGYEWKRLAGTSAGSLVAALLAAGYRSGELYQALEEYDFTMLTAATWYHRLPYLGPSIRLWVKKGLYSGRPLERWVGEMLARKNVYTFADLKERELSIIASDISRGNLLVLPQDLKEYGISPEKLSVARAVLMSCSIPFFFDPVRVYHRPSKQTSYVVDGGVLSNFPVWLFDQKNPRWPTFGFRFLSEEAGGHQIEGPISLLRAMFLTMMDAHDNRHIKEQDRVRTIQVPTRGVKMTDFDLDKEKRKGMFDAGVEAAENFFKHWTFKQYLAFRGRERGLSWHLHTSDSG</sequence>
<keyword evidence="2" id="KW-0442">Lipid degradation</keyword>
<evidence type="ECO:0000256" key="1">
    <source>
        <dbReference type="ARBA" id="ARBA00023098"/>
    </source>
</evidence>
<accession>A0A1N7IKX9</accession>
<comment type="caution">
    <text evidence="2">Lacks conserved residue(s) required for the propagation of feature annotation.</text>
</comment>
<dbReference type="InterPro" id="IPR002641">
    <property type="entry name" value="PNPLA_dom"/>
</dbReference>
<name>A0A1N7IKX9_9BACL</name>
<dbReference type="SUPFAM" id="SSF52151">
    <property type="entry name" value="FabD/lysophospholipase-like"/>
    <property type="match status" value="1"/>
</dbReference>
<feature type="domain" description="PNPLA" evidence="3">
    <location>
        <begin position="8"/>
        <end position="201"/>
    </location>
</feature>
<feature type="active site" description="Proton acceptor" evidence="2">
    <location>
        <position position="188"/>
    </location>
</feature>
<dbReference type="GO" id="GO:0016787">
    <property type="term" value="F:hydrolase activity"/>
    <property type="evidence" value="ECO:0007669"/>
    <property type="project" value="UniProtKB-UniRule"/>
</dbReference>
<dbReference type="PANTHER" id="PTHR46394">
    <property type="entry name" value="ANNEXIN"/>
    <property type="match status" value="1"/>
</dbReference>
<dbReference type="Pfam" id="PF01734">
    <property type="entry name" value="Patatin"/>
    <property type="match status" value="1"/>
</dbReference>
<dbReference type="EMBL" id="FTOD01000001">
    <property type="protein sequence ID" value="SIS37753.1"/>
    <property type="molecule type" value="Genomic_DNA"/>
</dbReference>
<gene>
    <name evidence="4" type="ORF">SAMN05421790_10150</name>
</gene>
<keyword evidence="2" id="KW-0378">Hydrolase</keyword>
<dbReference type="CDD" id="cd07207">
    <property type="entry name" value="Pat_ExoU_VipD_like"/>
    <property type="match status" value="1"/>
</dbReference>